<dbReference type="AlphaFoldDB" id="A0A9W8V600"/>
<dbReference type="Gene3D" id="3.40.50.300">
    <property type="entry name" value="P-loop containing nucleotide triphosphate hydrolases"/>
    <property type="match status" value="1"/>
</dbReference>
<dbReference type="InterPro" id="IPR027417">
    <property type="entry name" value="P-loop_NTPase"/>
</dbReference>
<gene>
    <name evidence="1" type="ORF">NW755_000988</name>
</gene>
<dbReference type="Proteomes" id="UP001152087">
    <property type="component" value="Unassembled WGS sequence"/>
</dbReference>
<organism evidence="1 2">
    <name type="scientific">Fusarium falciforme</name>
    <dbReference type="NCBI Taxonomy" id="195108"/>
    <lineage>
        <taxon>Eukaryota</taxon>
        <taxon>Fungi</taxon>
        <taxon>Dikarya</taxon>
        <taxon>Ascomycota</taxon>
        <taxon>Pezizomycotina</taxon>
        <taxon>Sordariomycetes</taxon>
        <taxon>Hypocreomycetidae</taxon>
        <taxon>Hypocreales</taxon>
        <taxon>Nectriaceae</taxon>
        <taxon>Fusarium</taxon>
        <taxon>Fusarium solani species complex</taxon>
    </lineage>
</organism>
<keyword evidence="2" id="KW-1185">Reference proteome</keyword>
<name>A0A9W8V600_9HYPO</name>
<evidence type="ECO:0000313" key="2">
    <source>
        <dbReference type="Proteomes" id="UP001152087"/>
    </source>
</evidence>
<proteinExistence type="predicted"/>
<evidence type="ECO:0008006" key="3">
    <source>
        <dbReference type="Google" id="ProtNLM"/>
    </source>
</evidence>
<reference evidence="1" key="1">
    <citation type="submission" date="2022-09" db="EMBL/GenBank/DDBJ databases">
        <title>Fusarium specimens isolated from Avocado Roots.</title>
        <authorList>
            <person name="Stajich J."/>
            <person name="Roper C."/>
            <person name="Heimlech-Rivalta G."/>
        </authorList>
    </citation>
    <scope>NUCLEOTIDE SEQUENCE</scope>
    <source>
        <strain evidence="1">A02</strain>
    </source>
</reference>
<evidence type="ECO:0000313" key="1">
    <source>
        <dbReference type="EMBL" id="KAJ4198301.1"/>
    </source>
</evidence>
<protein>
    <recommendedName>
        <fullName evidence="3">DNA2/NAM7 helicase helicase domain-containing protein</fullName>
    </recommendedName>
</protein>
<accession>A0A9W8V600</accession>
<dbReference type="EMBL" id="JAOQAV010000001">
    <property type="protein sequence ID" value="KAJ4198301.1"/>
    <property type="molecule type" value="Genomic_DNA"/>
</dbReference>
<comment type="caution">
    <text evidence="1">The sequence shown here is derived from an EMBL/GenBank/DDBJ whole genome shotgun (WGS) entry which is preliminary data.</text>
</comment>
<dbReference type="OrthoDB" id="6513042at2759"/>
<sequence>MSRDDVDFKMSLHRDLVRGTGFYDTLLGAVPSVDEMEIGLEGPSLKSLPSPARSLPVVNLLGTDQGYTKALMQEALPDDRVRFQTYLSERPLGLGIITAGAGLGKTTALAVGTIGMAYSLGKIYATGSTDAVVDNFAARLDCVDTGVTDRMNESKKYDDETRVQYKHVVRGYKVDDEASAFLHLLRFPDDGDKAAPSSFLSGQSEWKMHLSAAYWLLVLLRFPKVRELRLDDGTALHEMRNLIDNDEQLYPLRALAGQGIDWIEYEQGTMVSEDRLISLLEDVVRVADIVCTTPSLSAKEPYSSWKRGEAKGIAVDEAACMRRPDLYCVWGNTLLPCLMAGDDKQLPPMVATLQAMDAKKNYYNRFGQHAKISPLVFFMAMGWPTYRLGLSE</sequence>